<dbReference type="Proteomes" id="UP000079169">
    <property type="component" value="Unplaced"/>
</dbReference>
<evidence type="ECO:0000313" key="1">
    <source>
        <dbReference type="Proteomes" id="UP000079169"/>
    </source>
</evidence>
<dbReference type="KEGG" id="dci:103522626"/>
<sequence length="177" mass="20164">MDSRLVPYSDDVPIGGEYEPVDSMFNKRLTAKKIKQDKKLHSVGKWKKPKASKQLKPLPLEVIDQLSEEIPDTVLPVLTKMKKAKKGKNKTDDKVTNNSESAGLKKLPDFIPLDNVHAKCSTKFKVGILDSIMKNPVSKNYKEHVLFTSKHARDKRKTNVKNEFVKKALIKQIISRR</sequence>
<accession>A0A1S3DQF9</accession>
<dbReference type="PaxDb" id="121845-A0A1S3DQF9"/>
<protein>
    <submittedName>
        <fullName evidence="2">Uncharacterized protein LOC103522626</fullName>
    </submittedName>
</protein>
<reference evidence="2" key="1">
    <citation type="submission" date="2025-08" db="UniProtKB">
        <authorList>
            <consortium name="RefSeq"/>
        </authorList>
    </citation>
    <scope>IDENTIFICATION</scope>
</reference>
<proteinExistence type="predicted"/>
<organism evidence="1 2">
    <name type="scientific">Diaphorina citri</name>
    <name type="common">Asian citrus psyllid</name>
    <dbReference type="NCBI Taxonomy" id="121845"/>
    <lineage>
        <taxon>Eukaryota</taxon>
        <taxon>Metazoa</taxon>
        <taxon>Ecdysozoa</taxon>
        <taxon>Arthropoda</taxon>
        <taxon>Hexapoda</taxon>
        <taxon>Insecta</taxon>
        <taxon>Pterygota</taxon>
        <taxon>Neoptera</taxon>
        <taxon>Paraneoptera</taxon>
        <taxon>Hemiptera</taxon>
        <taxon>Sternorrhyncha</taxon>
        <taxon>Psylloidea</taxon>
        <taxon>Psyllidae</taxon>
        <taxon>Diaphorininae</taxon>
        <taxon>Diaphorina</taxon>
    </lineage>
</organism>
<evidence type="ECO:0000313" key="2">
    <source>
        <dbReference type="RefSeq" id="XP_008485944.1"/>
    </source>
</evidence>
<dbReference type="GeneID" id="103522626"/>
<dbReference type="AlphaFoldDB" id="A0A1S3DQF9"/>
<gene>
    <name evidence="2" type="primary">LOC103522626</name>
</gene>
<dbReference type="RefSeq" id="XP_008485944.1">
    <property type="nucleotide sequence ID" value="XM_008487722.3"/>
</dbReference>
<name>A0A1S3DQF9_DIACI</name>
<keyword evidence="1" id="KW-1185">Reference proteome</keyword>